<reference evidence="4 5" key="1">
    <citation type="submission" date="2022-04" db="EMBL/GenBank/DDBJ databases">
        <title>Streptomyces sp. nov. LCR6-01 isolated from Lichen of Dirinaria sp.</title>
        <authorList>
            <person name="Kanchanasin P."/>
            <person name="Tanasupawat S."/>
            <person name="Phongsopitanun W."/>
        </authorList>
    </citation>
    <scope>NUCLEOTIDE SEQUENCE [LARGE SCALE GENOMIC DNA]</scope>
    <source>
        <strain evidence="4 5">LCR6-01</strain>
    </source>
</reference>
<dbReference type="InterPro" id="IPR008278">
    <property type="entry name" value="4-PPantetheinyl_Trfase_dom"/>
</dbReference>
<evidence type="ECO:0000259" key="3">
    <source>
        <dbReference type="Pfam" id="PF01648"/>
    </source>
</evidence>
<dbReference type="PANTHER" id="PTHR12215:SF10">
    <property type="entry name" value="L-AMINOADIPATE-SEMIALDEHYDE DEHYDROGENASE-PHOSPHOPANTETHEINYL TRANSFERASE"/>
    <property type="match status" value="1"/>
</dbReference>
<evidence type="ECO:0000313" key="4">
    <source>
        <dbReference type="EMBL" id="MCK8677578.1"/>
    </source>
</evidence>
<dbReference type="Proteomes" id="UP001522868">
    <property type="component" value="Unassembled WGS sequence"/>
</dbReference>
<dbReference type="GO" id="GO:0016740">
    <property type="term" value="F:transferase activity"/>
    <property type="evidence" value="ECO:0007669"/>
    <property type="project" value="UniProtKB-KW"/>
</dbReference>
<comment type="similarity">
    <text evidence="1">Belongs to the P-Pant transferase superfamily. Gsp/Sfp/HetI/AcpT family.</text>
</comment>
<dbReference type="InterPro" id="IPR037143">
    <property type="entry name" value="4-PPantetheinyl_Trfase_dom_sf"/>
</dbReference>
<gene>
    <name evidence="4" type="ORF">M1O15_09270</name>
</gene>
<dbReference type="RefSeq" id="WP_248632815.1">
    <property type="nucleotide sequence ID" value="NZ_JALPTH010000007.1"/>
</dbReference>
<proteinExistence type="inferred from homology"/>
<comment type="caution">
    <text evidence="4">The sequence shown here is derived from an EMBL/GenBank/DDBJ whole genome shotgun (WGS) entry which is preliminary data.</text>
</comment>
<dbReference type="SUPFAM" id="SSF56214">
    <property type="entry name" value="4'-phosphopantetheinyl transferase"/>
    <property type="match status" value="2"/>
</dbReference>
<evidence type="ECO:0000256" key="1">
    <source>
        <dbReference type="ARBA" id="ARBA00010990"/>
    </source>
</evidence>
<dbReference type="EMBL" id="JALPTH010000007">
    <property type="protein sequence ID" value="MCK8677578.1"/>
    <property type="molecule type" value="Genomic_DNA"/>
</dbReference>
<keyword evidence="2 4" id="KW-0808">Transferase</keyword>
<organism evidence="4 5">
    <name type="scientific">Streptomyces lichenis</name>
    <dbReference type="NCBI Taxonomy" id="2306967"/>
    <lineage>
        <taxon>Bacteria</taxon>
        <taxon>Bacillati</taxon>
        <taxon>Actinomycetota</taxon>
        <taxon>Actinomycetes</taxon>
        <taxon>Kitasatosporales</taxon>
        <taxon>Streptomycetaceae</taxon>
        <taxon>Streptomyces</taxon>
    </lineage>
</organism>
<protein>
    <submittedName>
        <fullName evidence="4">4'-phosphopantetheinyl transferase superfamily protein</fullName>
    </submittedName>
</protein>
<evidence type="ECO:0000256" key="2">
    <source>
        <dbReference type="ARBA" id="ARBA00022679"/>
    </source>
</evidence>
<feature type="domain" description="4'-phosphopantetheinyl transferase" evidence="3">
    <location>
        <begin position="136"/>
        <end position="198"/>
    </location>
</feature>
<dbReference type="PANTHER" id="PTHR12215">
    <property type="entry name" value="PHOSPHOPANTETHEINE TRANSFERASE"/>
    <property type="match status" value="1"/>
</dbReference>
<keyword evidence="5" id="KW-1185">Reference proteome</keyword>
<dbReference type="Gene3D" id="3.90.470.20">
    <property type="entry name" value="4'-phosphopantetheinyl transferase domain"/>
    <property type="match status" value="1"/>
</dbReference>
<name>A0ABT0I8C6_9ACTN</name>
<dbReference type="InterPro" id="IPR050559">
    <property type="entry name" value="P-Pant_transferase_sf"/>
</dbReference>
<dbReference type="Pfam" id="PF01648">
    <property type="entry name" value="ACPS"/>
    <property type="match status" value="1"/>
</dbReference>
<sequence length="239" mass="25318">MTLTTGRLLVPERLSDPGPARATVTAAAPGLWLVDTTAYRAHAHRHAPGTLDAQELARAAEFVRAADRDSYVCAHVALRRLLGAYLGMPPRRVTVERAPCAHCREPHGRPVLPGGALHFSLSHCTGISLLAFATAPVGVDVEELVAPAAIAETAEVLHPTEAAELALLPATERPLAFTRVWTRKEAYLKGLGVGLSDDPSTDYVGAGPDPAQPPGWSLRDVLVPEGHWAALAVRDAPPT</sequence>
<evidence type="ECO:0000313" key="5">
    <source>
        <dbReference type="Proteomes" id="UP001522868"/>
    </source>
</evidence>
<accession>A0ABT0I8C6</accession>